<reference evidence="1 2" key="1">
    <citation type="journal article" date="2018" name="Mol. Plant">
        <title>The genome of Artemisia annua provides insight into the evolution of Asteraceae family and artemisinin biosynthesis.</title>
        <authorList>
            <person name="Shen Q."/>
            <person name="Zhang L."/>
            <person name="Liao Z."/>
            <person name="Wang S."/>
            <person name="Yan T."/>
            <person name="Shi P."/>
            <person name="Liu M."/>
            <person name="Fu X."/>
            <person name="Pan Q."/>
            <person name="Wang Y."/>
            <person name="Lv Z."/>
            <person name="Lu X."/>
            <person name="Zhang F."/>
            <person name="Jiang W."/>
            <person name="Ma Y."/>
            <person name="Chen M."/>
            <person name="Hao X."/>
            <person name="Li L."/>
            <person name="Tang Y."/>
            <person name="Lv G."/>
            <person name="Zhou Y."/>
            <person name="Sun X."/>
            <person name="Brodelius P.E."/>
            <person name="Rose J.K.C."/>
            <person name="Tang K."/>
        </authorList>
    </citation>
    <scope>NUCLEOTIDE SEQUENCE [LARGE SCALE GENOMIC DNA]</scope>
    <source>
        <strain evidence="2">cv. Huhao1</strain>
        <tissue evidence="1">Leaf</tissue>
    </source>
</reference>
<evidence type="ECO:0000313" key="1">
    <source>
        <dbReference type="EMBL" id="PWA61977.1"/>
    </source>
</evidence>
<dbReference type="InterPro" id="IPR032675">
    <property type="entry name" value="LRR_dom_sf"/>
</dbReference>
<comment type="caution">
    <text evidence="1">The sequence shown here is derived from an EMBL/GenBank/DDBJ whole genome shotgun (WGS) entry which is preliminary data.</text>
</comment>
<sequence length="292" mass="32728">MSSEIFSNHEVNDYLDESYGSQGSGPCNSVATPKIHRFLLEMTSLTGESCRKLTDIDDSGAPPDWLPNVCVSKECGRRKLCVQDLRHHVQYRSGSLETQIEKYVKFVATSSTDTNSLPRKAQRLMSFFPKLQELELYIVNCKLLSDTEKRAPATFPYLKALTLHDIDFSSKVMTSLAIEFICASPNLETLWISGTWKNDVPPPADSTTEVNCISFGQLRDVVLGSCRGLENEVSFIKSLLACSPVLEKMSVIFSSVYSDQVLGHERDREQLRFAKELLTFHRASPVAAIVLY</sequence>
<dbReference type="EMBL" id="PKPP01004976">
    <property type="protein sequence ID" value="PWA61977.1"/>
    <property type="molecule type" value="Genomic_DNA"/>
</dbReference>
<protein>
    <submittedName>
        <fullName evidence="1">F-box domain, FBD domain, Leucine-rich repeat domain, L domain-like protein</fullName>
    </submittedName>
</protein>
<name>A0A2U1ML64_ARTAN</name>
<organism evidence="1 2">
    <name type="scientific">Artemisia annua</name>
    <name type="common">Sweet wormwood</name>
    <dbReference type="NCBI Taxonomy" id="35608"/>
    <lineage>
        <taxon>Eukaryota</taxon>
        <taxon>Viridiplantae</taxon>
        <taxon>Streptophyta</taxon>
        <taxon>Embryophyta</taxon>
        <taxon>Tracheophyta</taxon>
        <taxon>Spermatophyta</taxon>
        <taxon>Magnoliopsida</taxon>
        <taxon>eudicotyledons</taxon>
        <taxon>Gunneridae</taxon>
        <taxon>Pentapetalae</taxon>
        <taxon>asterids</taxon>
        <taxon>campanulids</taxon>
        <taxon>Asterales</taxon>
        <taxon>Asteraceae</taxon>
        <taxon>Asteroideae</taxon>
        <taxon>Anthemideae</taxon>
        <taxon>Artemisiinae</taxon>
        <taxon>Artemisia</taxon>
    </lineage>
</organism>
<accession>A0A2U1ML64</accession>
<evidence type="ECO:0000313" key="2">
    <source>
        <dbReference type="Proteomes" id="UP000245207"/>
    </source>
</evidence>
<dbReference type="Proteomes" id="UP000245207">
    <property type="component" value="Unassembled WGS sequence"/>
</dbReference>
<gene>
    <name evidence="1" type="ORF">CTI12_AA361760</name>
</gene>
<proteinExistence type="predicted"/>
<dbReference type="SUPFAM" id="SSF52047">
    <property type="entry name" value="RNI-like"/>
    <property type="match status" value="1"/>
</dbReference>
<dbReference type="Gene3D" id="3.80.10.10">
    <property type="entry name" value="Ribonuclease Inhibitor"/>
    <property type="match status" value="1"/>
</dbReference>
<dbReference type="AlphaFoldDB" id="A0A2U1ML64"/>
<keyword evidence="2" id="KW-1185">Reference proteome</keyword>